<dbReference type="Proteomes" id="UP001174136">
    <property type="component" value="Unassembled WGS sequence"/>
</dbReference>
<evidence type="ECO:0008006" key="3">
    <source>
        <dbReference type="Google" id="ProtNLM"/>
    </source>
</evidence>
<name>A0AA47NW39_MERPO</name>
<dbReference type="AlphaFoldDB" id="A0AA47NW39"/>
<sequence>MPVRWRELECMQLADTTVSGMETQELGVLKGDYNRDLLRFLWIDEFPKPYEEVEMHVMRIASVPFGASPSPFLLAVTIRHHLKKYEQYPTVTSTLDECLYVDYLICSVGSAQESAKLSIQDKIILQDAGMMQMDNKLCRTGTNLLKKCEWNNELPEYLSNQSISGAIAIPRCYDTVLACQSPPVQKEVHVFSDASESVYCTAAYLRVIPAEGECSVTLITSEIRVAPLKKVTLPRLELLGALIGARHTLPHILKSK</sequence>
<reference evidence="1" key="1">
    <citation type="journal article" date="2023" name="Front. Mar. Sci.">
        <title>A new Merluccius polli reference genome to investigate the effects of global change in West African waters.</title>
        <authorList>
            <person name="Mateo J.L."/>
            <person name="Blanco-Fernandez C."/>
            <person name="Garcia-Vazquez E."/>
            <person name="Machado-Schiaffino G."/>
        </authorList>
    </citation>
    <scope>NUCLEOTIDE SEQUENCE</scope>
    <source>
        <strain evidence="1">C29</strain>
        <tissue evidence="1">Fin</tissue>
    </source>
</reference>
<accession>A0AA47NW39</accession>
<evidence type="ECO:0000313" key="1">
    <source>
        <dbReference type="EMBL" id="KAK0140851.1"/>
    </source>
</evidence>
<protein>
    <recommendedName>
        <fullName evidence="3">Reverse transcriptase domain-containing protein</fullName>
    </recommendedName>
</protein>
<dbReference type="EMBL" id="JAOPHQ010004006">
    <property type="protein sequence ID" value="KAK0140851.1"/>
    <property type="molecule type" value="Genomic_DNA"/>
</dbReference>
<evidence type="ECO:0000313" key="2">
    <source>
        <dbReference type="Proteomes" id="UP001174136"/>
    </source>
</evidence>
<dbReference type="PANTHER" id="PTHR47331">
    <property type="entry name" value="PHD-TYPE DOMAIN-CONTAINING PROTEIN"/>
    <property type="match status" value="1"/>
</dbReference>
<dbReference type="Pfam" id="PF05380">
    <property type="entry name" value="Peptidase_A17"/>
    <property type="match status" value="1"/>
</dbReference>
<keyword evidence="2" id="KW-1185">Reference proteome</keyword>
<organism evidence="1 2">
    <name type="scientific">Merluccius polli</name>
    <name type="common">Benguela hake</name>
    <name type="synonym">Merluccius cadenati</name>
    <dbReference type="NCBI Taxonomy" id="89951"/>
    <lineage>
        <taxon>Eukaryota</taxon>
        <taxon>Metazoa</taxon>
        <taxon>Chordata</taxon>
        <taxon>Craniata</taxon>
        <taxon>Vertebrata</taxon>
        <taxon>Euteleostomi</taxon>
        <taxon>Actinopterygii</taxon>
        <taxon>Neopterygii</taxon>
        <taxon>Teleostei</taxon>
        <taxon>Neoteleostei</taxon>
        <taxon>Acanthomorphata</taxon>
        <taxon>Zeiogadaria</taxon>
        <taxon>Gadariae</taxon>
        <taxon>Gadiformes</taxon>
        <taxon>Gadoidei</taxon>
        <taxon>Merlucciidae</taxon>
        <taxon>Merluccius</taxon>
    </lineage>
</organism>
<dbReference type="PANTHER" id="PTHR47331:SF6">
    <property type="entry name" value="DOUBLECORTIN DOMAIN-CONTAINING PROTEIN"/>
    <property type="match status" value="1"/>
</dbReference>
<comment type="caution">
    <text evidence="1">The sequence shown here is derived from an EMBL/GenBank/DDBJ whole genome shotgun (WGS) entry which is preliminary data.</text>
</comment>
<proteinExistence type="predicted"/>
<dbReference type="InterPro" id="IPR008042">
    <property type="entry name" value="Retrotrans_Pao"/>
</dbReference>
<gene>
    <name evidence="1" type="ORF">N1851_022155</name>
</gene>